<keyword evidence="5" id="KW-0975">Bacterial flagellum</keyword>
<keyword evidence="4 8" id="KW-0472">Membrane</keyword>
<dbReference type="EMBL" id="UINC01054432">
    <property type="protein sequence ID" value="SVB72133.1"/>
    <property type="molecule type" value="Genomic_DNA"/>
</dbReference>
<evidence type="ECO:0000256" key="5">
    <source>
        <dbReference type="ARBA" id="ARBA00023143"/>
    </source>
</evidence>
<evidence type="ECO:0000256" key="3">
    <source>
        <dbReference type="ARBA" id="ARBA00022729"/>
    </source>
</evidence>
<keyword evidence="6" id="KW-0998">Cell outer membrane</keyword>
<name>A0A382GC14_9ZZZZ</name>
<dbReference type="PANTHER" id="PTHR34933:SF1">
    <property type="entry name" value="FLAGELLAR L-RING PROTEIN"/>
    <property type="match status" value="1"/>
</dbReference>
<keyword evidence="3" id="KW-0732">Signal</keyword>
<evidence type="ECO:0000256" key="1">
    <source>
        <dbReference type="ARBA" id="ARBA00004365"/>
    </source>
</evidence>
<dbReference type="GO" id="GO:0009427">
    <property type="term" value="C:bacterial-type flagellum basal body, distal rod, L ring"/>
    <property type="evidence" value="ECO:0007669"/>
    <property type="project" value="InterPro"/>
</dbReference>
<proteinExistence type="predicted"/>
<feature type="non-terminal residue" evidence="9">
    <location>
        <position position="1"/>
    </location>
</feature>
<reference evidence="9" key="1">
    <citation type="submission" date="2018-05" db="EMBL/GenBank/DDBJ databases">
        <authorList>
            <person name="Lanie J.A."/>
            <person name="Ng W.-L."/>
            <person name="Kazmierczak K.M."/>
            <person name="Andrzejewski T.M."/>
            <person name="Davidsen T.M."/>
            <person name="Wayne K.J."/>
            <person name="Tettelin H."/>
            <person name="Glass J.I."/>
            <person name="Rusch D."/>
            <person name="Podicherti R."/>
            <person name="Tsui H.-C.T."/>
            <person name="Winkler M.E."/>
        </authorList>
    </citation>
    <scope>NUCLEOTIDE SEQUENCE</scope>
</reference>
<evidence type="ECO:0000313" key="9">
    <source>
        <dbReference type="EMBL" id="SVB72133.1"/>
    </source>
</evidence>
<feature type="transmembrane region" description="Helical" evidence="8">
    <location>
        <begin position="6"/>
        <end position="24"/>
    </location>
</feature>
<keyword evidence="8" id="KW-0812">Transmembrane</keyword>
<protein>
    <recommendedName>
        <fullName evidence="10">Flagellar biosynthesis protein FlgH</fullName>
    </recommendedName>
</protein>
<sequence length="210" mass="22650">VASLLIAGFAFLPVVDLLGASLWLKSTNRGRGLFVDKRAYGVGDLLTIDVSESASLAASQNTTRNRQSQVENAVKQFLFAQSKMGTHKGQLPGTEVETKSSSKGGGSVANTQDLRGKISVVVIDILPNGILVVEGARMVTFSGESYYAVLKGIVRPQDIGFGFKEGLRYRNIVSSQYVADAQIEFVAKGSLNDAQKESWYQRLSGILNPF</sequence>
<feature type="region of interest" description="Disordered" evidence="7">
    <location>
        <begin position="86"/>
        <end position="108"/>
    </location>
</feature>
<accession>A0A382GC14</accession>
<dbReference type="GO" id="GO:0071973">
    <property type="term" value="P:bacterial-type flagellum-dependent cell motility"/>
    <property type="evidence" value="ECO:0007669"/>
    <property type="project" value="InterPro"/>
</dbReference>
<evidence type="ECO:0000256" key="8">
    <source>
        <dbReference type="SAM" id="Phobius"/>
    </source>
</evidence>
<evidence type="ECO:0000256" key="7">
    <source>
        <dbReference type="SAM" id="MobiDB-lite"/>
    </source>
</evidence>
<dbReference type="InterPro" id="IPR000527">
    <property type="entry name" value="Flag_Lring"/>
</dbReference>
<evidence type="ECO:0000256" key="2">
    <source>
        <dbReference type="ARBA" id="ARBA00004442"/>
    </source>
</evidence>
<dbReference type="GO" id="GO:0009279">
    <property type="term" value="C:cell outer membrane"/>
    <property type="evidence" value="ECO:0007669"/>
    <property type="project" value="UniProtKB-SubCell"/>
</dbReference>
<dbReference type="PRINTS" id="PR01008">
    <property type="entry name" value="FLGLRINGFLGH"/>
</dbReference>
<comment type="subcellular location">
    <subcellularLocation>
        <location evidence="1">Bacterial flagellum</location>
    </subcellularLocation>
    <subcellularLocation>
        <location evidence="2">Cell outer membrane</location>
    </subcellularLocation>
</comment>
<dbReference type="GO" id="GO:0003774">
    <property type="term" value="F:cytoskeletal motor activity"/>
    <property type="evidence" value="ECO:0007669"/>
    <property type="project" value="InterPro"/>
</dbReference>
<evidence type="ECO:0000256" key="6">
    <source>
        <dbReference type="ARBA" id="ARBA00023237"/>
    </source>
</evidence>
<keyword evidence="8" id="KW-1133">Transmembrane helix</keyword>
<evidence type="ECO:0000256" key="4">
    <source>
        <dbReference type="ARBA" id="ARBA00023136"/>
    </source>
</evidence>
<dbReference type="AlphaFoldDB" id="A0A382GC14"/>
<organism evidence="9">
    <name type="scientific">marine metagenome</name>
    <dbReference type="NCBI Taxonomy" id="408172"/>
    <lineage>
        <taxon>unclassified sequences</taxon>
        <taxon>metagenomes</taxon>
        <taxon>ecological metagenomes</taxon>
    </lineage>
</organism>
<gene>
    <name evidence="9" type="ORF">METZ01_LOCUS224987</name>
</gene>
<evidence type="ECO:0008006" key="10">
    <source>
        <dbReference type="Google" id="ProtNLM"/>
    </source>
</evidence>
<dbReference type="Pfam" id="PF02107">
    <property type="entry name" value="FlgH"/>
    <property type="match status" value="1"/>
</dbReference>
<dbReference type="PANTHER" id="PTHR34933">
    <property type="entry name" value="FLAGELLAR L-RING PROTEIN"/>
    <property type="match status" value="1"/>
</dbReference>